<comment type="function">
    <text evidence="2">This enzyme scavenges exogenous and endogenous cytidine and 2'-deoxycytidine for UMP synthesis.</text>
</comment>
<proteinExistence type="inferred from homology"/>
<dbReference type="GO" id="GO:0055086">
    <property type="term" value="P:nucleobase-containing small molecule metabolic process"/>
    <property type="evidence" value="ECO:0007669"/>
    <property type="project" value="UniProtKB-ARBA"/>
</dbReference>
<feature type="domain" description="CMP/dCMP-type deaminase" evidence="13">
    <location>
        <begin position="2"/>
        <end position="128"/>
    </location>
</feature>
<sequence length="136" mass="15005">MTDYVQLLQQARKAMRHSYAPYSRFRVGAALLTEDGEIVTGCNVENASYGLSNCAERTAVFKAVSEGRKKFKAIAVVSSKTNPAYPCGACRQVLREFNPRLRVVVAGLKGRPEVTTVDRLLPRSFGPEELRARGRG</sequence>
<dbReference type="InterPro" id="IPR002125">
    <property type="entry name" value="CMP_dCMP_dom"/>
</dbReference>
<dbReference type="Gene3D" id="3.40.140.10">
    <property type="entry name" value="Cytidine Deaminase, domain 2"/>
    <property type="match status" value="1"/>
</dbReference>
<dbReference type="InterPro" id="IPR016193">
    <property type="entry name" value="Cytidine_deaminase-like"/>
</dbReference>
<dbReference type="PROSITE" id="PS51747">
    <property type="entry name" value="CYT_DCMP_DEAMINASES_2"/>
    <property type="match status" value="1"/>
</dbReference>
<evidence type="ECO:0000256" key="9">
    <source>
        <dbReference type="ARBA" id="ARBA00049558"/>
    </source>
</evidence>
<name>A0A7C5QAA3_CALS0</name>
<evidence type="ECO:0000256" key="2">
    <source>
        <dbReference type="ARBA" id="ARBA00003949"/>
    </source>
</evidence>
<keyword evidence="5 12" id="KW-0479">Metal-binding</keyword>
<evidence type="ECO:0000259" key="13">
    <source>
        <dbReference type="PROSITE" id="PS51747"/>
    </source>
</evidence>
<dbReference type="PROSITE" id="PS00903">
    <property type="entry name" value="CYT_DCMP_DEAMINASES_1"/>
    <property type="match status" value="1"/>
</dbReference>
<evidence type="ECO:0000256" key="4">
    <source>
        <dbReference type="ARBA" id="ARBA00012783"/>
    </source>
</evidence>
<dbReference type="GO" id="GO:0008270">
    <property type="term" value="F:zinc ion binding"/>
    <property type="evidence" value="ECO:0007669"/>
    <property type="project" value="InterPro"/>
</dbReference>
<evidence type="ECO:0000256" key="1">
    <source>
        <dbReference type="ARBA" id="ARBA00001947"/>
    </source>
</evidence>
<evidence type="ECO:0000256" key="10">
    <source>
        <dbReference type="PIRSR" id="PIRSR606262-1"/>
    </source>
</evidence>
<feature type="binding site" evidence="12">
    <location>
        <position position="87"/>
    </location>
    <ligand>
        <name>Zn(2+)</name>
        <dbReference type="ChEBI" id="CHEBI:29105"/>
        <note>catalytic</note>
    </ligand>
</feature>
<evidence type="ECO:0000256" key="7">
    <source>
        <dbReference type="ARBA" id="ARBA00022833"/>
    </source>
</evidence>
<dbReference type="AlphaFoldDB" id="A0A7C5QAA3"/>
<dbReference type="GO" id="GO:0072527">
    <property type="term" value="P:pyrimidine-containing compound metabolic process"/>
    <property type="evidence" value="ECO:0007669"/>
    <property type="project" value="UniProtKB-ARBA"/>
</dbReference>
<dbReference type="GO" id="GO:0042802">
    <property type="term" value="F:identical protein binding"/>
    <property type="evidence" value="ECO:0007669"/>
    <property type="project" value="UniProtKB-ARBA"/>
</dbReference>
<dbReference type="PANTHER" id="PTHR11644">
    <property type="entry name" value="CYTIDINE DEAMINASE"/>
    <property type="match status" value="1"/>
</dbReference>
<dbReference type="InterPro" id="IPR016192">
    <property type="entry name" value="APOBEC/CMP_deaminase_Zn-bd"/>
</dbReference>
<feature type="binding site" evidence="12">
    <location>
        <position position="90"/>
    </location>
    <ligand>
        <name>Zn(2+)</name>
        <dbReference type="ChEBI" id="CHEBI:29105"/>
        <note>catalytic</note>
    </ligand>
</feature>
<evidence type="ECO:0000256" key="5">
    <source>
        <dbReference type="ARBA" id="ARBA00022723"/>
    </source>
</evidence>
<gene>
    <name evidence="14" type="ORF">ENM11_05910</name>
</gene>
<feature type="active site" description="Proton donor" evidence="10">
    <location>
        <position position="56"/>
    </location>
</feature>
<dbReference type="NCBIfam" id="NF004064">
    <property type="entry name" value="PRK05578.1"/>
    <property type="match status" value="1"/>
</dbReference>
<reference evidence="14" key="1">
    <citation type="journal article" date="2020" name="mSystems">
        <title>Genome- and Community-Level Interaction Insights into Carbon Utilization and Element Cycling Functions of Hydrothermarchaeota in Hydrothermal Sediment.</title>
        <authorList>
            <person name="Zhou Z."/>
            <person name="Liu Y."/>
            <person name="Xu W."/>
            <person name="Pan J."/>
            <person name="Luo Z.H."/>
            <person name="Li M."/>
        </authorList>
    </citation>
    <scope>NUCLEOTIDE SEQUENCE [LARGE SCALE GENOMIC DNA]</scope>
    <source>
        <strain evidence="14">SpSt-1056</strain>
    </source>
</reference>
<feature type="binding site" evidence="11">
    <location>
        <begin position="43"/>
        <end position="49"/>
    </location>
    <ligand>
        <name>substrate</name>
    </ligand>
</feature>
<dbReference type="InterPro" id="IPR006262">
    <property type="entry name" value="Cyt_deam_tetra"/>
</dbReference>
<keyword evidence="6 14" id="KW-0378">Hydrolase</keyword>
<comment type="similarity">
    <text evidence="3">Belongs to the cytidine and deoxycytidylate deaminase family.</text>
</comment>
<dbReference type="PANTHER" id="PTHR11644:SF2">
    <property type="entry name" value="CYTIDINE DEAMINASE"/>
    <property type="match status" value="1"/>
</dbReference>
<dbReference type="SUPFAM" id="SSF53927">
    <property type="entry name" value="Cytidine deaminase-like"/>
    <property type="match status" value="1"/>
</dbReference>
<evidence type="ECO:0000256" key="8">
    <source>
        <dbReference type="ARBA" id="ARBA00032005"/>
    </source>
</evidence>
<dbReference type="InterPro" id="IPR050202">
    <property type="entry name" value="Cyt/Deoxycyt_deaminase"/>
</dbReference>
<dbReference type="GO" id="GO:0005829">
    <property type="term" value="C:cytosol"/>
    <property type="evidence" value="ECO:0007669"/>
    <property type="project" value="TreeGrafter"/>
</dbReference>
<dbReference type="EC" id="3.5.4.5" evidence="4"/>
<comment type="caution">
    <text evidence="14">The sequence shown here is derived from an EMBL/GenBank/DDBJ whole genome shotgun (WGS) entry which is preliminary data.</text>
</comment>
<accession>A0A7C5QAA3</accession>
<dbReference type="CDD" id="cd01283">
    <property type="entry name" value="cytidine_deaminase"/>
    <property type="match status" value="1"/>
</dbReference>
<dbReference type="NCBIfam" id="TIGR01354">
    <property type="entry name" value="cyt_deam_tetra"/>
    <property type="match status" value="1"/>
</dbReference>
<evidence type="ECO:0000256" key="6">
    <source>
        <dbReference type="ARBA" id="ARBA00022801"/>
    </source>
</evidence>
<dbReference type="EMBL" id="DRWN01000049">
    <property type="protein sequence ID" value="HHK68670.1"/>
    <property type="molecule type" value="Genomic_DNA"/>
</dbReference>
<protein>
    <recommendedName>
        <fullName evidence="4">cytidine deaminase</fullName>
        <ecNumber evidence="4">3.5.4.5</ecNumber>
    </recommendedName>
    <alternativeName>
        <fullName evidence="8">Cytidine aminohydrolase</fullName>
    </alternativeName>
</protein>
<keyword evidence="7 12" id="KW-0862">Zinc</keyword>
<feature type="binding site" evidence="12">
    <location>
        <position position="54"/>
    </location>
    <ligand>
        <name>Zn(2+)</name>
        <dbReference type="ChEBI" id="CHEBI:29105"/>
        <note>catalytic</note>
    </ligand>
</feature>
<evidence type="ECO:0000256" key="11">
    <source>
        <dbReference type="PIRSR" id="PIRSR606262-2"/>
    </source>
</evidence>
<comment type="catalytic activity">
    <reaction evidence="9">
        <text>cytidine + H2O + H(+) = uridine + NH4(+)</text>
        <dbReference type="Rhea" id="RHEA:16069"/>
        <dbReference type="ChEBI" id="CHEBI:15377"/>
        <dbReference type="ChEBI" id="CHEBI:15378"/>
        <dbReference type="ChEBI" id="CHEBI:16704"/>
        <dbReference type="ChEBI" id="CHEBI:17562"/>
        <dbReference type="ChEBI" id="CHEBI:28938"/>
        <dbReference type="EC" id="3.5.4.5"/>
    </reaction>
</comment>
<evidence type="ECO:0000313" key="14">
    <source>
        <dbReference type="EMBL" id="HHK68670.1"/>
    </source>
</evidence>
<organism evidence="14">
    <name type="scientific">Caldiarchaeum subterraneum</name>
    <dbReference type="NCBI Taxonomy" id="311458"/>
    <lineage>
        <taxon>Archaea</taxon>
        <taxon>Nitrososphaerota</taxon>
        <taxon>Candidatus Caldarchaeales</taxon>
        <taxon>Candidatus Caldarchaeaceae</taxon>
        <taxon>Candidatus Caldarchaeum</taxon>
    </lineage>
</organism>
<evidence type="ECO:0000256" key="12">
    <source>
        <dbReference type="PIRSR" id="PIRSR606262-3"/>
    </source>
</evidence>
<dbReference type="Pfam" id="PF00383">
    <property type="entry name" value="dCMP_cyt_deam_1"/>
    <property type="match status" value="1"/>
</dbReference>
<dbReference type="FunFam" id="3.40.140.10:FF:000008">
    <property type="entry name" value="Cytidine deaminase"/>
    <property type="match status" value="1"/>
</dbReference>
<comment type="cofactor">
    <cofactor evidence="1 12">
        <name>Zn(2+)</name>
        <dbReference type="ChEBI" id="CHEBI:29105"/>
    </cofactor>
</comment>
<dbReference type="GO" id="GO:0004126">
    <property type="term" value="F:cytidine deaminase activity"/>
    <property type="evidence" value="ECO:0007669"/>
    <property type="project" value="UniProtKB-EC"/>
</dbReference>
<evidence type="ECO:0000256" key="3">
    <source>
        <dbReference type="ARBA" id="ARBA00006576"/>
    </source>
</evidence>